<sequence>MSCCIALLLCLAYQRITVWCETFCEYFTHYICCTPQW</sequence>
<accession>A0A0E9P8X7</accession>
<evidence type="ECO:0000256" key="1">
    <source>
        <dbReference type="SAM" id="SignalP"/>
    </source>
</evidence>
<feature type="chain" id="PRO_5002431185" evidence="1">
    <location>
        <begin position="21"/>
        <end position="37"/>
    </location>
</feature>
<name>A0A0E9P8X7_ANGAN</name>
<proteinExistence type="predicted"/>
<dbReference type="EMBL" id="GBXM01108062">
    <property type="protein sequence ID" value="JAH00515.1"/>
    <property type="molecule type" value="Transcribed_RNA"/>
</dbReference>
<reference evidence="2" key="1">
    <citation type="submission" date="2014-11" db="EMBL/GenBank/DDBJ databases">
        <authorList>
            <person name="Amaro Gonzalez C."/>
        </authorList>
    </citation>
    <scope>NUCLEOTIDE SEQUENCE</scope>
</reference>
<feature type="signal peptide" evidence="1">
    <location>
        <begin position="1"/>
        <end position="20"/>
    </location>
</feature>
<evidence type="ECO:0000313" key="2">
    <source>
        <dbReference type="EMBL" id="JAH00515.1"/>
    </source>
</evidence>
<reference evidence="2" key="2">
    <citation type="journal article" date="2015" name="Fish Shellfish Immunol.">
        <title>Early steps in the European eel (Anguilla anguilla)-Vibrio vulnificus interaction in the gills: Role of the RtxA13 toxin.</title>
        <authorList>
            <person name="Callol A."/>
            <person name="Pajuelo D."/>
            <person name="Ebbesson L."/>
            <person name="Teles M."/>
            <person name="MacKenzie S."/>
            <person name="Amaro C."/>
        </authorList>
    </citation>
    <scope>NUCLEOTIDE SEQUENCE</scope>
</reference>
<dbReference type="AlphaFoldDB" id="A0A0E9P8X7"/>
<keyword evidence="1" id="KW-0732">Signal</keyword>
<organism evidence="2">
    <name type="scientific">Anguilla anguilla</name>
    <name type="common">European freshwater eel</name>
    <name type="synonym">Muraena anguilla</name>
    <dbReference type="NCBI Taxonomy" id="7936"/>
    <lineage>
        <taxon>Eukaryota</taxon>
        <taxon>Metazoa</taxon>
        <taxon>Chordata</taxon>
        <taxon>Craniata</taxon>
        <taxon>Vertebrata</taxon>
        <taxon>Euteleostomi</taxon>
        <taxon>Actinopterygii</taxon>
        <taxon>Neopterygii</taxon>
        <taxon>Teleostei</taxon>
        <taxon>Anguilliformes</taxon>
        <taxon>Anguillidae</taxon>
        <taxon>Anguilla</taxon>
    </lineage>
</organism>
<protein>
    <submittedName>
        <fullName evidence="2">Uncharacterized protein</fullName>
    </submittedName>
</protein>